<proteinExistence type="predicted"/>
<organism evidence="1">
    <name type="scientific">Siphoviridae sp. ctamP19</name>
    <dbReference type="NCBI Taxonomy" id="2827896"/>
    <lineage>
        <taxon>Viruses</taxon>
        <taxon>Duplodnaviria</taxon>
        <taxon>Heunggongvirae</taxon>
        <taxon>Uroviricota</taxon>
        <taxon>Caudoviricetes</taxon>
    </lineage>
</organism>
<protein>
    <submittedName>
        <fullName evidence="1">Uncharacterized protein</fullName>
    </submittedName>
</protein>
<reference evidence="1" key="1">
    <citation type="journal article" date="2021" name="Proc. Natl. Acad. Sci. U.S.A.">
        <title>A Catalog of Tens of Thousands of Viruses from Human Metagenomes Reveals Hidden Associations with Chronic Diseases.</title>
        <authorList>
            <person name="Tisza M.J."/>
            <person name="Buck C.B."/>
        </authorList>
    </citation>
    <scope>NUCLEOTIDE SEQUENCE</scope>
    <source>
        <strain evidence="1">CtamP19</strain>
    </source>
</reference>
<accession>A0A8S5TNF7</accession>
<sequence>MIKLIGKDTLKVYYVAETKAEVSRWLLKMFSKTRANASVSQKASVSETVMPEAMWISRRNCDGKKK</sequence>
<evidence type="ECO:0000313" key="1">
    <source>
        <dbReference type="EMBL" id="DAF64657.1"/>
    </source>
</evidence>
<name>A0A8S5TNF7_9CAUD</name>
<dbReference type="EMBL" id="BK032864">
    <property type="protein sequence ID" value="DAF64657.1"/>
    <property type="molecule type" value="Genomic_DNA"/>
</dbReference>